<evidence type="ECO:0000259" key="1">
    <source>
        <dbReference type="PROSITE" id="PS50943"/>
    </source>
</evidence>
<name>A0A653I717_9BACL</name>
<reference evidence="2 3" key="1">
    <citation type="submission" date="2019-10" db="EMBL/GenBank/DDBJ databases">
        <authorList>
            <person name="Karimi E."/>
        </authorList>
    </citation>
    <scope>NUCLEOTIDE SEQUENCE [LARGE SCALE GENOMIC DNA]</scope>
    <source>
        <strain evidence="2">Exiguobacterium sp. 9Y</strain>
    </source>
</reference>
<dbReference type="SMART" id="SM00530">
    <property type="entry name" value="HTH_XRE"/>
    <property type="match status" value="1"/>
</dbReference>
<dbReference type="PROSITE" id="PS50943">
    <property type="entry name" value="HTH_CROC1"/>
    <property type="match status" value="1"/>
</dbReference>
<keyword evidence="3" id="KW-1185">Reference proteome</keyword>
<accession>A0A653I717</accession>
<dbReference type="Proteomes" id="UP000439752">
    <property type="component" value="Unassembled WGS sequence"/>
</dbReference>
<dbReference type="Pfam" id="PF01381">
    <property type="entry name" value="HTH_3"/>
    <property type="match status" value="1"/>
</dbReference>
<dbReference type="AlphaFoldDB" id="A0A653I717"/>
<dbReference type="InterPro" id="IPR053163">
    <property type="entry name" value="HTH-type_regulator_Rgg"/>
</dbReference>
<protein>
    <recommendedName>
        <fullName evidence="1">HTH cro/C1-type domain-containing protein</fullName>
    </recommendedName>
</protein>
<dbReference type="PANTHER" id="PTHR37038:SF14">
    <property type="entry name" value="TRANSCRIPTIONAL ACTIVATOR"/>
    <property type="match status" value="1"/>
</dbReference>
<dbReference type="RefSeq" id="WP_159173021.1">
    <property type="nucleotide sequence ID" value="NZ_LR732311.1"/>
</dbReference>
<dbReference type="Gene3D" id="1.25.40.10">
    <property type="entry name" value="Tetratricopeptide repeat domain"/>
    <property type="match status" value="1"/>
</dbReference>
<dbReference type="InterPro" id="IPR011990">
    <property type="entry name" value="TPR-like_helical_dom_sf"/>
</dbReference>
<feature type="domain" description="HTH cro/C1-type" evidence="1">
    <location>
        <begin position="12"/>
        <end position="65"/>
    </location>
</feature>
<dbReference type="SUPFAM" id="SSF47413">
    <property type="entry name" value="lambda repressor-like DNA-binding domains"/>
    <property type="match status" value="1"/>
</dbReference>
<dbReference type="PANTHER" id="PTHR37038">
    <property type="entry name" value="TRANSCRIPTIONAL REGULATOR-RELATED"/>
    <property type="match status" value="1"/>
</dbReference>
<organism evidence="2 3">
    <name type="scientific">Exiguobacterium oxidotolerans</name>
    <dbReference type="NCBI Taxonomy" id="223958"/>
    <lineage>
        <taxon>Bacteria</taxon>
        <taxon>Bacillati</taxon>
        <taxon>Bacillota</taxon>
        <taxon>Bacilli</taxon>
        <taxon>Bacillales</taxon>
        <taxon>Bacillales Family XII. Incertae Sedis</taxon>
        <taxon>Exiguobacterium</taxon>
    </lineage>
</organism>
<dbReference type="EMBL" id="CABWKQ010000011">
    <property type="protein sequence ID" value="VWX34644.1"/>
    <property type="molecule type" value="Genomic_DNA"/>
</dbReference>
<evidence type="ECO:0000313" key="2">
    <source>
        <dbReference type="EMBL" id="VWX34644.1"/>
    </source>
</evidence>
<dbReference type="GO" id="GO:0003677">
    <property type="term" value="F:DNA binding"/>
    <property type="evidence" value="ECO:0007669"/>
    <property type="project" value="InterPro"/>
</dbReference>
<dbReference type="InterPro" id="IPR010982">
    <property type="entry name" value="Lambda_DNA-bd_dom_sf"/>
</dbReference>
<evidence type="ECO:0000313" key="3">
    <source>
        <dbReference type="Proteomes" id="UP000439752"/>
    </source>
</evidence>
<sequence length="226" mass="26755">MASFSKLVGRQLKLLRFEKNMTQQELCDGICSQAVISKIEHGKISTTIELLQELAKRLNVPISRLFDRDAESISFQKHDRELTHVFRTHQFDELISRSKKLIESNENKDIVLLAKYFDLVALEGKKNIDYRTCISELSYLTEQEAIWYESPFMYLRIKMAIANYYYLNQQFVHSKKVYVQLLEMDFNTTELKKLRIKTMNLSINLFIDKPIFINLFLHQLRTILMT</sequence>
<dbReference type="InterPro" id="IPR001387">
    <property type="entry name" value="Cro/C1-type_HTH"/>
</dbReference>
<proteinExistence type="predicted"/>
<gene>
    <name evidence="2" type="ORF">EXIGUO9Y_190083</name>
</gene>
<dbReference type="CDD" id="cd00093">
    <property type="entry name" value="HTH_XRE"/>
    <property type="match status" value="1"/>
</dbReference>